<evidence type="ECO:0008006" key="3">
    <source>
        <dbReference type="Google" id="ProtNLM"/>
    </source>
</evidence>
<dbReference type="InterPro" id="IPR042099">
    <property type="entry name" value="ANL_N_sf"/>
</dbReference>
<evidence type="ECO:0000313" key="2">
    <source>
        <dbReference type="Proteomes" id="UP000011566"/>
    </source>
</evidence>
<dbReference type="SUPFAM" id="SSF56801">
    <property type="entry name" value="Acetyl-CoA synthetase-like"/>
    <property type="match status" value="1"/>
</dbReference>
<sequence>MDTLRGLLARERRNDRLALRDDRTGREYDTHRLLTNAWKVSNLLHQCGVRAGHTVGLVGRTPEAVLAFLATASLGAVVRFDPSDENDLRAVVAPTDDLDRFDLPPGSTPVAYGAEPDDPGARYFERDVWSQNPTLAPSAVATDDPVLTADASFSHADLLDGAERAVERVGMDAGRTVAVRAPLALAGTVAAGLVAPLLTDATVVFPDSDTVADVAVSIDPAPEEAVCDPTTLLDDSP</sequence>
<gene>
    <name evidence="1" type="ORF">C447_14581</name>
</gene>
<evidence type="ECO:0000313" key="1">
    <source>
        <dbReference type="EMBL" id="EMA36492.1"/>
    </source>
</evidence>
<proteinExistence type="predicted"/>
<protein>
    <recommendedName>
        <fullName evidence="3">Acetyl-CoA synthetase</fullName>
    </recommendedName>
</protein>
<dbReference type="EMBL" id="AOMB01000041">
    <property type="protein sequence ID" value="EMA36492.1"/>
    <property type="molecule type" value="Genomic_DNA"/>
</dbReference>
<dbReference type="Gene3D" id="3.40.50.12780">
    <property type="entry name" value="N-terminal domain of ligase-like"/>
    <property type="match status" value="1"/>
</dbReference>
<organism evidence="1 2">
    <name type="scientific">Halococcus hamelinensis 100A6</name>
    <dbReference type="NCBI Taxonomy" id="1132509"/>
    <lineage>
        <taxon>Archaea</taxon>
        <taxon>Methanobacteriati</taxon>
        <taxon>Methanobacteriota</taxon>
        <taxon>Stenosarchaea group</taxon>
        <taxon>Halobacteria</taxon>
        <taxon>Halobacteriales</taxon>
        <taxon>Halococcaceae</taxon>
        <taxon>Halococcus</taxon>
    </lineage>
</organism>
<dbReference type="PATRIC" id="fig|1132509.6.peg.3397"/>
<dbReference type="eggNOG" id="arCOG04770">
    <property type="taxonomic scope" value="Archaea"/>
</dbReference>
<reference evidence="1 2" key="1">
    <citation type="journal article" date="2014" name="PLoS Genet.">
        <title>Phylogenetically driven sequencing of extremely halophilic archaea reveals strategies for static and dynamic osmo-response.</title>
        <authorList>
            <person name="Becker E.A."/>
            <person name="Seitzer P.M."/>
            <person name="Tritt A."/>
            <person name="Larsen D."/>
            <person name="Krusor M."/>
            <person name="Yao A.I."/>
            <person name="Wu D."/>
            <person name="Madern D."/>
            <person name="Eisen J.A."/>
            <person name="Darling A.E."/>
            <person name="Facciotti M.T."/>
        </authorList>
    </citation>
    <scope>NUCLEOTIDE SEQUENCE [LARGE SCALE GENOMIC DNA]</scope>
    <source>
        <strain evidence="1 2">100A6</strain>
    </source>
</reference>
<name>M0LSH2_9EURY</name>
<comment type="caution">
    <text evidence="1">The sequence shown here is derived from an EMBL/GenBank/DDBJ whole genome shotgun (WGS) entry which is preliminary data.</text>
</comment>
<keyword evidence="2" id="KW-1185">Reference proteome</keyword>
<dbReference type="Proteomes" id="UP000011566">
    <property type="component" value="Unassembled WGS sequence"/>
</dbReference>
<accession>M0LSH2</accession>
<dbReference type="OrthoDB" id="205088at2157"/>
<dbReference type="AlphaFoldDB" id="M0LSH2"/>